<dbReference type="AlphaFoldDB" id="A0A085WKJ4"/>
<evidence type="ECO:0000259" key="1">
    <source>
        <dbReference type="PROSITE" id="PS51186"/>
    </source>
</evidence>
<proteinExistence type="predicted"/>
<evidence type="ECO:0000313" key="2">
    <source>
        <dbReference type="EMBL" id="KFE68207.1"/>
    </source>
</evidence>
<dbReference type="InterPro" id="IPR000182">
    <property type="entry name" value="GNAT_dom"/>
</dbReference>
<dbReference type="STRING" id="394096.DB31_7444"/>
<dbReference type="CDD" id="cd04301">
    <property type="entry name" value="NAT_SF"/>
    <property type="match status" value="1"/>
</dbReference>
<organism evidence="2 3">
    <name type="scientific">Hyalangium minutum</name>
    <dbReference type="NCBI Taxonomy" id="394096"/>
    <lineage>
        <taxon>Bacteria</taxon>
        <taxon>Pseudomonadati</taxon>
        <taxon>Myxococcota</taxon>
        <taxon>Myxococcia</taxon>
        <taxon>Myxococcales</taxon>
        <taxon>Cystobacterineae</taxon>
        <taxon>Archangiaceae</taxon>
        <taxon>Hyalangium</taxon>
    </lineage>
</organism>
<dbReference type="GO" id="GO:0016747">
    <property type="term" value="F:acyltransferase activity, transferring groups other than amino-acyl groups"/>
    <property type="evidence" value="ECO:0007669"/>
    <property type="project" value="InterPro"/>
</dbReference>
<name>A0A085WKJ4_9BACT</name>
<dbReference type="Pfam" id="PF00583">
    <property type="entry name" value="Acetyltransf_1"/>
    <property type="match status" value="1"/>
</dbReference>
<reference evidence="2 3" key="1">
    <citation type="submission" date="2014-04" db="EMBL/GenBank/DDBJ databases">
        <title>Genome assembly of Hyalangium minutum DSM 14724.</title>
        <authorList>
            <person name="Sharma G."/>
            <person name="Subramanian S."/>
        </authorList>
    </citation>
    <scope>NUCLEOTIDE SEQUENCE [LARGE SCALE GENOMIC DNA]</scope>
    <source>
        <strain evidence="2 3">DSM 14724</strain>
    </source>
</reference>
<feature type="domain" description="N-acetyltransferase" evidence="1">
    <location>
        <begin position="96"/>
        <end position="233"/>
    </location>
</feature>
<evidence type="ECO:0000313" key="3">
    <source>
        <dbReference type="Proteomes" id="UP000028725"/>
    </source>
</evidence>
<dbReference type="SUPFAM" id="SSF55729">
    <property type="entry name" value="Acyl-CoA N-acyltransferases (Nat)"/>
    <property type="match status" value="1"/>
</dbReference>
<dbReference type="Gene3D" id="3.40.630.30">
    <property type="match status" value="1"/>
</dbReference>
<dbReference type="EMBL" id="JMCB01000006">
    <property type="protein sequence ID" value="KFE68207.1"/>
    <property type="molecule type" value="Genomic_DNA"/>
</dbReference>
<dbReference type="InterPro" id="IPR016181">
    <property type="entry name" value="Acyl_CoA_acyltransferase"/>
</dbReference>
<gene>
    <name evidence="2" type="ORF">DB31_7444</name>
</gene>
<dbReference type="Proteomes" id="UP000028725">
    <property type="component" value="Unassembled WGS sequence"/>
</dbReference>
<dbReference type="PROSITE" id="PS51186">
    <property type="entry name" value="GNAT"/>
    <property type="match status" value="1"/>
</dbReference>
<sequence length="233" mass="25548">MYIASANAPWTMMNAAFLPKPVETPEELERSVATAARHLAFNKAGWLYIACDEWLPPNVKEAAPAIFAAHGMGRAMNAQGMVAEQLAPLTRPLPPVEVHRATEAEAIRHMADINAYAYGSPLEDAREAVVQPAIFANECRGYVGYVEGRAVSVTSVTNVDGVAYVGFVATLAEYRRRGYAEAVMRYGLEMAKKDWGIDRTVLHATDAGHPVYLRMGYRDTTNFGMYLPLPPGK</sequence>
<accession>A0A085WKJ4</accession>
<comment type="caution">
    <text evidence="2">The sequence shown here is derived from an EMBL/GenBank/DDBJ whole genome shotgun (WGS) entry which is preliminary data.</text>
</comment>
<protein>
    <recommendedName>
        <fullName evidence="1">N-acetyltransferase domain-containing protein</fullName>
    </recommendedName>
</protein>
<keyword evidence="3" id="KW-1185">Reference proteome</keyword>